<proteinExistence type="predicted"/>
<dbReference type="EMBL" id="CM056742">
    <property type="protein sequence ID" value="KAJ8677779.1"/>
    <property type="molecule type" value="Genomic_DNA"/>
</dbReference>
<evidence type="ECO:0000313" key="1">
    <source>
        <dbReference type="EMBL" id="KAJ8677779.1"/>
    </source>
</evidence>
<comment type="caution">
    <text evidence="1">The sequence shown here is derived from an EMBL/GenBank/DDBJ whole genome shotgun (WGS) entry which is preliminary data.</text>
</comment>
<evidence type="ECO:0000313" key="2">
    <source>
        <dbReference type="Proteomes" id="UP001239111"/>
    </source>
</evidence>
<dbReference type="Proteomes" id="UP001239111">
    <property type="component" value="Chromosome 2"/>
</dbReference>
<gene>
    <name evidence="1" type="ORF">QAD02_013566</name>
</gene>
<reference evidence="1" key="1">
    <citation type="submission" date="2023-04" db="EMBL/GenBank/DDBJ databases">
        <title>A chromosome-level genome assembly of the parasitoid wasp Eretmocerus hayati.</title>
        <authorList>
            <person name="Zhong Y."/>
            <person name="Liu S."/>
            <person name="Liu Y."/>
        </authorList>
    </citation>
    <scope>NUCLEOTIDE SEQUENCE</scope>
    <source>
        <strain evidence="1">ZJU_SS_LIU_2023</strain>
    </source>
</reference>
<protein>
    <submittedName>
        <fullName evidence="1">Uncharacterized protein</fullName>
    </submittedName>
</protein>
<organism evidence="1 2">
    <name type="scientific">Eretmocerus hayati</name>
    <dbReference type="NCBI Taxonomy" id="131215"/>
    <lineage>
        <taxon>Eukaryota</taxon>
        <taxon>Metazoa</taxon>
        <taxon>Ecdysozoa</taxon>
        <taxon>Arthropoda</taxon>
        <taxon>Hexapoda</taxon>
        <taxon>Insecta</taxon>
        <taxon>Pterygota</taxon>
        <taxon>Neoptera</taxon>
        <taxon>Endopterygota</taxon>
        <taxon>Hymenoptera</taxon>
        <taxon>Apocrita</taxon>
        <taxon>Proctotrupomorpha</taxon>
        <taxon>Chalcidoidea</taxon>
        <taxon>Aphelinidae</taxon>
        <taxon>Aphelininae</taxon>
        <taxon>Eretmocerus</taxon>
    </lineage>
</organism>
<keyword evidence="2" id="KW-1185">Reference proteome</keyword>
<name>A0ACC2P5G2_9HYME</name>
<sequence>MEGLGDKDKVDNEWVALVNYLNKNFGDKSLQIVSCADIKHFNRQKFIEDMSYLERMKLEGKKVDPEEVDKMKFYNVAWFNEHKEKVFKAAEVIAVRAMDVINARDGEIETNVPVSEDQNNDATSAEDAEHPKNESSSDEHVGKRLKRFKIDAQPSESSSSDEMLANPLGEVKTKNPQKGTKRRKKKAPKKDLKFKKSKGRRRIRSLSSSSDDSNAKKKLEPISRMGKGKTVRVVTSDDERVLTKCVQEMPKLDFGSTISSQSEAGEVTEAAVALNCHDGQPTQKDLGSVPNPLQATDEAITSSKEMDLKKTIEYLMRRDDEREKKFEEFMRKQVEKNASMVSNNQANRAALNDELESIKSRELTKAYPEPLAKKKLSYEGEDPSEPKSEQPSSVLDTESIIDPALEEDGEYEAVPTTSARPASEGLKRVDKKKDEKGEKPKSKKRPSYKKKKHRKSKKSKKEKKAKRRRFGEYTDKELKEFKQAEEGKQPMTSYTETIPETNSVVPTFHMHNGVTMHQVTWDNIQELIGTAFFRAMINVVWPTREMGNRALDVSRARQIYGRSPRKEFTPRKVACVKDVFVEHVDKLAMKEKKKRKLKKSWSSVLSSAMSVAHKKLYDEGEGEEIFFMDVPRLFFIRSVVFAVKWLSIGV</sequence>
<accession>A0ACC2P5G2</accession>